<feature type="domain" description="Aminoacyl-transfer RNA synthetases class-II family profile" evidence="10">
    <location>
        <begin position="27"/>
        <end position="374"/>
    </location>
</feature>
<name>A0A3M8CW09_9BACL</name>
<dbReference type="GO" id="GO:0016757">
    <property type="term" value="F:glycosyltransferase activity"/>
    <property type="evidence" value="ECO:0007669"/>
    <property type="project" value="UniProtKB-KW"/>
</dbReference>
<comment type="caution">
    <text evidence="11">The sequence shown here is derived from an EMBL/GenBank/DDBJ whole genome shotgun (WGS) entry which is preliminary data.</text>
</comment>
<evidence type="ECO:0000313" key="12">
    <source>
        <dbReference type="Proteomes" id="UP000271031"/>
    </source>
</evidence>
<evidence type="ECO:0000259" key="10">
    <source>
        <dbReference type="PROSITE" id="PS50862"/>
    </source>
</evidence>
<dbReference type="PANTHER" id="PTHR43707:SF1">
    <property type="entry name" value="HISTIDINE--TRNA LIGASE, MITOCHONDRIAL-RELATED"/>
    <property type="match status" value="1"/>
</dbReference>
<dbReference type="RefSeq" id="WP_122921267.1">
    <property type="nucleotide sequence ID" value="NZ_RHHQ01000026.1"/>
</dbReference>
<comment type="subunit">
    <text evidence="4 8">Heteromultimer composed of HisG and HisZ subunits.</text>
</comment>
<dbReference type="OrthoDB" id="9800814at2"/>
<dbReference type="InterPro" id="IPR004517">
    <property type="entry name" value="HisZ"/>
</dbReference>
<evidence type="ECO:0000256" key="9">
    <source>
        <dbReference type="PIRSR" id="PIRSR001549-1"/>
    </source>
</evidence>
<feature type="binding site" evidence="9">
    <location>
        <position position="125"/>
    </location>
    <ligand>
        <name>L-histidine</name>
        <dbReference type="ChEBI" id="CHEBI:57595"/>
    </ligand>
</feature>
<keyword evidence="8" id="KW-0368">Histidine biosynthesis</keyword>
<evidence type="ECO:0000256" key="1">
    <source>
        <dbReference type="ARBA" id="ARBA00004496"/>
    </source>
</evidence>
<dbReference type="PIRSF" id="PIRSF001549">
    <property type="entry name" value="His-tRNA_synth"/>
    <property type="match status" value="1"/>
</dbReference>
<protein>
    <recommendedName>
        <fullName evidence="5 8">ATP phosphoribosyltransferase regulatory subunit</fullName>
    </recommendedName>
</protein>
<evidence type="ECO:0000256" key="7">
    <source>
        <dbReference type="ARBA" id="ARBA00025246"/>
    </source>
</evidence>
<evidence type="ECO:0000256" key="3">
    <source>
        <dbReference type="ARBA" id="ARBA00005539"/>
    </source>
</evidence>
<comment type="subcellular location">
    <subcellularLocation>
        <location evidence="1 8">Cytoplasm</location>
    </subcellularLocation>
</comment>
<keyword evidence="8" id="KW-0028">Amino-acid biosynthesis</keyword>
<dbReference type="NCBIfam" id="TIGR00443">
    <property type="entry name" value="hisZ_biosyn_reg"/>
    <property type="match status" value="1"/>
</dbReference>
<evidence type="ECO:0000256" key="4">
    <source>
        <dbReference type="ARBA" id="ARBA00011496"/>
    </source>
</evidence>
<comment type="function">
    <text evidence="7 8">Required for the first step of histidine biosynthesis. May allow the feedback regulation of ATP phosphoribosyltransferase activity by histidine.</text>
</comment>
<dbReference type="GO" id="GO:0004821">
    <property type="term" value="F:histidine-tRNA ligase activity"/>
    <property type="evidence" value="ECO:0007669"/>
    <property type="project" value="TreeGrafter"/>
</dbReference>
<dbReference type="InterPro" id="IPR004516">
    <property type="entry name" value="HisRS/HisZ"/>
</dbReference>
<organism evidence="11 12">
    <name type="scientific">Brevibacillus fluminis</name>
    <dbReference type="NCBI Taxonomy" id="511487"/>
    <lineage>
        <taxon>Bacteria</taxon>
        <taxon>Bacillati</taxon>
        <taxon>Bacillota</taxon>
        <taxon>Bacilli</taxon>
        <taxon>Bacillales</taxon>
        <taxon>Paenibacillaceae</taxon>
        <taxon>Brevibacillus</taxon>
    </lineage>
</organism>
<dbReference type="Pfam" id="PF13393">
    <property type="entry name" value="tRNA-synt_His"/>
    <property type="match status" value="1"/>
</dbReference>
<keyword evidence="11" id="KW-0328">Glycosyltransferase</keyword>
<dbReference type="GO" id="GO:0006427">
    <property type="term" value="P:histidyl-tRNA aminoacylation"/>
    <property type="evidence" value="ECO:0007669"/>
    <property type="project" value="TreeGrafter"/>
</dbReference>
<dbReference type="AlphaFoldDB" id="A0A3M8CW09"/>
<dbReference type="UniPathway" id="UPA00031">
    <property type="reaction ID" value="UER00006"/>
</dbReference>
<reference evidence="11 12" key="1">
    <citation type="submission" date="2018-10" db="EMBL/GenBank/DDBJ databases">
        <title>Phylogenomics of Brevibacillus.</title>
        <authorList>
            <person name="Dunlap C."/>
        </authorList>
    </citation>
    <scope>NUCLEOTIDE SEQUENCE [LARGE SCALE GENOMIC DNA]</scope>
    <source>
        <strain evidence="11 12">JCM 15716</strain>
    </source>
</reference>
<feature type="binding site" evidence="9">
    <location>
        <begin position="81"/>
        <end position="83"/>
    </location>
    <ligand>
        <name>L-histidine</name>
        <dbReference type="ChEBI" id="CHEBI:57595"/>
    </ligand>
</feature>
<dbReference type="InterPro" id="IPR045864">
    <property type="entry name" value="aa-tRNA-synth_II/BPL/LPL"/>
</dbReference>
<evidence type="ECO:0000256" key="2">
    <source>
        <dbReference type="ARBA" id="ARBA00004667"/>
    </source>
</evidence>
<dbReference type="Proteomes" id="UP000271031">
    <property type="component" value="Unassembled WGS sequence"/>
</dbReference>
<dbReference type="GO" id="GO:0140096">
    <property type="term" value="F:catalytic activity, acting on a protein"/>
    <property type="evidence" value="ECO:0007669"/>
    <property type="project" value="UniProtKB-ARBA"/>
</dbReference>
<dbReference type="InterPro" id="IPR006195">
    <property type="entry name" value="aa-tRNA-synth_II"/>
</dbReference>
<keyword evidence="6 8" id="KW-0963">Cytoplasm</keyword>
<feature type="binding site" evidence="9">
    <location>
        <begin position="274"/>
        <end position="275"/>
    </location>
    <ligand>
        <name>L-histidine</name>
        <dbReference type="ChEBI" id="CHEBI:57595"/>
    </ligand>
</feature>
<dbReference type="Gene3D" id="3.30.930.10">
    <property type="entry name" value="Bira Bifunctional Protein, Domain 2"/>
    <property type="match status" value="1"/>
</dbReference>
<dbReference type="PANTHER" id="PTHR43707">
    <property type="entry name" value="HISTIDYL-TRNA SYNTHETASE"/>
    <property type="match status" value="1"/>
</dbReference>
<dbReference type="InterPro" id="IPR041715">
    <property type="entry name" value="HisRS-like_core"/>
</dbReference>
<feature type="binding site" evidence="9">
    <location>
        <position position="111"/>
    </location>
    <ligand>
        <name>L-histidine</name>
        <dbReference type="ChEBI" id="CHEBI:57595"/>
    </ligand>
</feature>
<comment type="pathway">
    <text evidence="2 8">Amino-acid biosynthesis; L-histidine biosynthesis; L-histidine from 5-phospho-alpha-D-ribose 1-diphosphate: step 1/9.</text>
</comment>
<comment type="miscellaneous">
    <text evidence="8">This function is generally fulfilled by the C-terminal part of HisG, which is missing in some bacteria such as this one.</text>
</comment>
<dbReference type="HAMAP" id="MF_00125">
    <property type="entry name" value="HisZ"/>
    <property type="match status" value="1"/>
</dbReference>
<gene>
    <name evidence="8" type="primary">hisZ</name>
    <name evidence="11" type="ORF">EDM56_28145</name>
</gene>
<evidence type="ECO:0000256" key="5">
    <source>
        <dbReference type="ARBA" id="ARBA00020397"/>
    </source>
</evidence>
<dbReference type="NCBIfam" id="NF008941">
    <property type="entry name" value="PRK12292.2-4"/>
    <property type="match status" value="1"/>
</dbReference>
<keyword evidence="12" id="KW-1185">Reference proteome</keyword>
<feature type="binding site" evidence="9">
    <location>
        <position position="129"/>
    </location>
    <ligand>
        <name>L-histidine</name>
        <dbReference type="ChEBI" id="CHEBI:57595"/>
    </ligand>
</feature>
<proteinExistence type="inferred from homology"/>
<dbReference type="GO" id="GO:0000105">
    <property type="term" value="P:L-histidine biosynthetic process"/>
    <property type="evidence" value="ECO:0007669"/>
    <property type="project" value="UniProtKB-UniRule"/>
</dbReference>
<comment type="similarity">
    <text evidence="3 8">Belongs to the class-II aminoacyl-tRNA synthetase family. HisZ subfamily.</text>
</comment>
<dbReference type="GO" id="GO:0005737">
    <property type="term" value="C:cytoplasm"/>
    <property type="evidence" value="ECO:0007669"/>
    <property type="project" value="UniProtKB-SubCell"/>
</dbReference>
<dbReference type="PROSITE" id="PS50862">
    <property type="entry name" value="AA_TRNA_LIGASE_II"/>
    <property type="match status" value="1"/>
</dbReference>
<dbReference type="CDD" id="cd00773">
    <property type="entry name" value="HisRS-like_core"/>
    <property type="match status" value="1"/>
</dbReference>
<evidence type="ECO:0000256" key="6">
    <source>
        <dbReference type="ARBA" id="ARBA00022490"/>
    </source>
</evidence>
<dbReference type="EMBL" id="RHHQ01000026">
    <property type="protein sequence ID" value="RNB80022.1"/>
    <property type="molecule type" value="Genomic_DNA"/>
</dbReference>
<evidence type="ECO:0000313" key="11">
    <source>
        <dbReference type="EMBL" id="RNB80022.1"/>
    </source>
</evidence>
<dbReference type="SUPFAM" id="SSF55681">
    <property type="entry name" value="Class II aaRS and biotin synthetases"/>
    <property type="match status" value="1"/>
</dbReference>
<evidence type="ECO:0000256" key="8">
    <source>
        <dbReference type="HAMAP-Rule" id="MF_00125"/>
    </source>
</evidence>
<accession>A0A3M8CW09</accession>
<sequence>MSKPLVFEKPLGMRDILPESLAKQRHLEAALKHCIERWGYEEIATPSLEYYDTVGLASATLADRMFKLLDKQGHTVVLRPDMTTPIARVVSSLYKDVSLPIRLFYQANVFRAQEKEAGRNAEFFQTGVELIGDASVDADAEAIAIAIYCLQAANVSPIKIAIGHVDFLDGLLDEIITDPIIHEKFRRFLHDNDYVSYRHLADTVDIGDQDRKRLHAILNLRGGKAKIAEARELTINGKARKAVQTIESLWQALEAYGVTEHVLLDFNLISNLNYYTGVVFEGYAADLGSPLVTGGRYDKLLDQFGRPAPATGFAIKMDRLMQVTAFEQGVEKKTTVIGYAADNRERAVTMAQQLRKEGNVVITHLLVDGETLAPFEQRGNCETIYLVAQEGNS</sequence>
<keyword evidence="11" id="KW-0808">Transferase</keyword>